<feature type="compositionally biased region" description="Pro residues" evidence="1">
    <location>
        <begin position="1"/>
        <end position="12"/>
    </location>
</feature>
<sequence>MSDTVPPIPPPFGANTSNPNSPIRAGNPTYTINNTTTTSVVHNVVDKNLPQLLDSKGGSHVINVFEFELYLLKILENGTFVPLSPLSTSTNPLPKPQNQWSHVDRRLANQDKRLKNILISCLPNDVMKSVIKCTSAKAIWIDLILANEGPSKTKDTKIAALRLKFNAFKALKEDDSDIEEDQRSSSESLADLNTEFHERALLANQKRLYKRYGRVGSSKKPMGRLNETCFACGKLGNIGAINKGKSEKGLVAESFDWDEELVSFDDEGVATFKALMAIADEELSVGKADAWALGGKGMRKDKISSKEVVFTKSDVSSSKTSHELPSDSESEVKRHGKTTYDVFRGRSLDISYIYAFGCPVHIHNHIDHLEKFDEKADDGFFLGYSLVAKAFRVFNIRRQEMEETYHVTFNEDDEAIS</sequence>
<proteinExistence type="predicted"/>
<comment type="caution">
    <text evidence="3">The sequence shown here is derived from an EMBL/GenBank/DDBJ whole genome shotgun (WGS) entry which is preliminary data.</text>
</comment>
<dbReference type="Pfam" id="PF25597">
    <property type="entry name" value="SH3_retrovirus"/>
    <property type="match status" value="1"/>
</dbReference>
<evidence type="ECO:0000259" key="2">
    <source>
        <dbReference type="Pfam" id="PF25597"/>
    </source>
</evidence>
<dbReference type="AlphaFoldDB" id="A0A6L2MX25"/>
<feature type="domain" description="Retroviral polymerase SH3-like" evidence="2">
    <location>
        <begin position="358"/>
        <end position="413"/>
    </location>
</feature>
<name>A0A6L2MX25_TANCI</name>
<feature type="region of interest" description="Disordered" evidence="1">
    <location>
        <begin position="1"/>
        <end position="28"/>
    </location>
</feature>
<protein>
    <submittedName>
        <fullName evidence="3">Copia protein</fullName>
    </submittedName>
</protein>
<evidence type="ECO:0000313" key="3">
    <source>
        <dbReference type="EMBL" id="GEU78511.1"/>
    </source>
</evidence>
<dbReference type="EMBL" id="BKCJ010007688">
    <property type="protein sequence ID" value="GEU78511.1"/>
    <property type="molecule type" value="Genomic_DNA"/>
</dbReference>
<organism evidence="3">
    <name type="scientific">Tanacetum cinerariifolium</name>
    <name type="common">Dalmatian daisy</name>
    <name type="synonym">Chrysanthemum cinerariifolium</name>
    <dbReference type="NCBI Taxonomy" id="118510"/>
    <lineage>
        <taxon>Eukaryota</taxon>
        <taxon>Viridiplantae</taxon>
        <taxon>Streptophyta</taxon>
        <taxon>Embryophyta</taxon>
        <taxon>Tracheophyta</taxon>
        <taxon>Spermatophyta</taxon>
        <taxon>Magnoliopsida</taxon>
        <taxon>eudicotyledons</taxon>
        <taxon>Gunneridae</taxon>
        <taxon>Pentapetalae</taxon>
        <taxon>asterids</taxon>
        <taxon>campanulids</taxon>
        <taxon>Asterales</taxon>
        <taxon>Asteraceae</taxon>
        <taxon>Asteroideae</taxon>
        <taxon>Anthemideae</taxon>
        <taxon>Anthemidinae</taxon>
        <taxon>Tanacetum</taxon>
    </lineage>
</organism>
<gene>
    <name evidence="3" type="ORF">Tci_050489</name>
</gene>
<reference evidence="3" key="1">
    <citation type="journal article" date="2019" name="Sci. Rep.">
        <title>Draft genome of Tanacetum cinerariifolium, the natural source of mosquito coil.</title>
        <authorList>
            <person name="Yamashiro T."/>
            <person name="Shiraishi A."/>
            <person name="Satake H."/>
            <person name="Nakayama K."/>
        </authorList>
    </citation>
    <scope>NUCLEOTIDE SEQUENCE</scope>
</reference>
<dbReference type="InterPro" id="IPR057670">
    <property type="entry name" value="SH3_retrovirus"/>
</dbReference>
<evidence type="ECO:0000256" key="1">
    <source>
        <dbReference type="SAM" id="MobiDB-lite"/>
    </source>
</evidence>
<accession>A0A6L2MX25</accession>